<sequence length="127" mass="13141">MGVFTKKDKVSLDQQTISTLISEGSTISGNVRAPAVARIDGHITGDVDIKEGLILGERGLIKGNVITKNLIVYGTVNGNINVESLEIKASGKITGDIATATLLVETGGIYNGKLAMSSADSKVKPSA</sequence>
<comment type="caution">
    <text evidence="2">The sequence shown here is derived from an EMBL/GenBank/DDBJ whole genome shotgun (WGS) entry which is preliminary data.</text>
</comment>
<dbReference type="Proteomes" id="UP001597601">
    <property type="component" value="Unassembled WGS sequence"/>
</dbReference>
<dbReference type="InterPro" id="IPR007607">
    <property type="entry name" value="BacA/B"/>
</dbReference>
<protein>
    <submittedName>
        <fullName evidence="2">Polymer-forming cytoskeletal protein</fullName>
    </submittedName>
</protein>
<accession>A0ABW5XJW4</accession>
<comment type="similarity">
    <text evidence="1">Belongs to the bactofilin family.</text>
</comment>
<name>A0ABW5XJW4_9SPHI</name>
<evidence type="ECO:0000313" key="3">
    <source>
        <dbReference type="Proteomes" id="UP001597601"/>
    </source>
</evidence>
<dbReference type="PANTHER" id="PTHR35024">
    <property type="entry name" value="HYPOTHETICAL CYTOSOLIC PROTEIN"/>
    <property type="match status" value="1"/>
</dbReference>
<reference evidence="3" key="1">
    <citation type="journal article" date="2019" name="Int. J. Syst. Evol. Microbiol.">
        <title>The Global Catalogue of Microorganisms (GCM) 10K type strain sequencing project: providing services to taxonomists for standard genome sequencing and annotation.</title>
        <authorList>
            <consortium name="The Broad Institute Genomics Platform"/>
            <consortium name="The Broad Institute Genome Sequencing Center for Infectious Disease"/>
            <person name="Wu L."/>
            <person name="Ma J."/>
        </authorList>
    </citation>
    <scope>NUCLEOTIDE SEQUENCE [LARGE SCALE GENOMIC DNA]</scope>
    <source>
        <strain evidence="3">KCTC 52232</strain>
    </source>
</reference>
<organism evidence="2 3">
    <name type="scientific">Mucilaginibacter antarcticus</name>
    <dbReference type="NCBI Taxonomy" id="1855725"/>
    <lineage>
        <taxon>Bacteria</taxon>
        <taxon>Pseudomonadati</taxon>
        <taxon>Bacteroidota</taxon>
        <taxon>Sphingobacteriia</taxon>
        <taxon>Sphingobacteriales</taxon>
        <taxon>Sphingobacteriaceae</taxon>
        <taxon>Mucilaginibacter</taxon>
    </lineage>
</organism>
<dbReference type="PANTHER" id="PTHR35024:SF4">
    <property type="entry name" value="POLYMER-FORMING CYTOSKELETAL PROTEIN"/>
    <property type="match status" value="1"/>
</dbReference>
<evidence type="ECO:0000313" key="2">
    <source>
        <dbReference type="EMBL" id="MFD2863288.1"/>
    </source>
</evidence>
<dbReference type="RefSeq" id="WP_377122631.1">
    <property type="nucleotide sequence ID" value="NZ_JBHUHN010000001.1"/>
</dbReference>
<dbReference type="Pfam" id="PF04519">
    <property type="entry name" value="Bactofilin"/>
    <property type="match status" value="1"/>
</dbReference>
<evidence type="ECO:0000256" key="1">
    <source>
        <dbReference type="ARBA" id="ARBA00044755"/>
    </source>
</evidence>
<dbReference type="EMBL" id="JBHUON010000001">
    <property type="protein sequence ID" value="MFD2863288.1"/>
    <property type="molecule type" value="Genomic_DNA"/>
</dbReference>
<keyword evidence="3" id="KW-1185">Reference proteome</keyword>
<proteinExistence type="inferred from homology"/>
<gene>
    <name evidence="2" type="ORF">ACFSYC_01195</name>
</gene>